<dbReference type="Proteomes" id="UP000015103">
    <property type="component" value="Unassembled WGS sequence"/>
</dbReference>
<reference evidence="2" key="1">
    <citation type="submission" date="2015-05" db="UniProtKB">
        <authorList>
            <consortium name="EnsemblMetazoa"/>
        </authorList>
    </citation>
    <scope>IDENTIFICATION</scope>
</reference>
<accession>T1HTB5</accession>
<evidence type="ECO:0000259" key="1">
    <source>
        <dbReference type="Pfam" id="PF02931"/>
    </source>
</evidence>
<proteinExistence type="predicted"/>
<dbReference type="AlphaFoldDB" id="T1HTB5"/>
<sequence length="177" mass="20024">MIWRSGVAGWGGDGPCKNSIAPSTGRRLKEDLLCNYDRDARPVKNSTNGTTVLMNMFPVLIDLVWKDEFLTWNPDDYDGKKYIVMEGSDIWVPNLIDFKSHGNSNDLLMERKTAIVFNTGKVTLTFMTQFTAHCKMDVRYWPNDRHTCGSMIGSKTYLGPALDLTINSNVRSYILTS</sequence>
<dbReference type="STRING" id="13249.T1HTB5"/>
<dbReference type="eggNOG" id="KOG3645">
    <property type="taxonomic scope" value="Eukaryota"/>
</dbReference>
<organism evidence="2 3">
    <name type="scientific">Rhodnius prolixus</name>
    <name type="common">Triatomid bug</name>
    <dbReference type="NCBI Taxonomy" id="13249"/>
    <lineage>
        <taxon>Eukaryota</taxon>
        <taxon>Metazoa</taxon>
        <taxon>Ecdysozoa</taxon>
        <taxon>Arthropoda</taxon>
        <taxon>Hexapoda</taxon>
        <taxon>Insecta</taxon>
        <taxon>Pterygota</taxon>
        <taxon>Neoptera</taxon>
        <taxon>Paraneoptera</taxon>
        <taxon>Hemiptera</taxon>
        <taxon>Heteroptera</taxon>
        <taxon>Panheteroptera</taxon>
        <taxon>Cimicomorpha</taxon>
        <taxon>Reduviidae</taxon>
        <taxon>Triatominae</taxon>
        <taxon>Rhodnius</taxon>
    </lineage>
</organism>
<dbReference type="EnsemblMetazoa" id="RPRC007285-RA">
    <property type="protein sequence ID" value="RPRC007285-PA"/>
    <property type="gene ID" value="RPRC007285"/>
</dbReference>
<dbReference type="GO" id="GO:0005230">
    <property type="term" value="F:extracellular ligand-gated monoatomic ion channel activity"/>
    <property type="evidence" value="ECO:0007669"/>
    <property type="project" value="InterPro"/>
</dbReference>
<evidence type="ECO:0000313" key="3">
    <source>
        <dbReference type="Proteomes" id="UP000015103"/>
    </source>
</evidence>
<protein>
    <submittedName>
        <fullName evidence="2">Neur_chan_LBD domain-containing protein</fullName>
    </submittedName>
</protein>
<feature type="domain" description="Neurotransmitter-gated ion-channel ligand-binding" evidence="1">
    <location>
        <begin position="59"/>
        <end position="169"/>
    </location>
</feature>
<dbReference type="InterPro" id="IPR006202">
    <property type="entry name" value="Neur_chan_lig-bd"/>
</dbReference>
<dbReference type="GO" id="GO:0016020">
    <property type="term" value="C:membrane"/>
    <property type="evidence" value="ECO:0007669"/>
    <property type="project" value="InterPro"/>
</dbReference>
<dbReference type="Gene3D" id="2.70.170.10">
    <property type="entry name" value="Neurotransmitter-gated ion-channel ligand-binding domain"/>
    <property type="match status" value="1"/>
</dbReference>
<dbReference type="InParanoid" id="T1HTB5"/>
<dbReference type="InterPro" id="IPR006201">
    <property type="entry name" value="Neur_channel"/>
</dbReference>
<dbReference type="GO" id="GO:0004888">
    <property type="term" value="F:transmembrane signaling receptor activity"/>
    <property type="evidence" value="ECO:0007669"/>
    <property type="project" value="InterPro"/>
</dbReference>
<keyword evidence="3" id="KW-1185">Reference proteome</keyword>
<dbReference type="VEuPathDB" id="VectorBase:RPRC007285"/>
<evidence type="ECO:0000313" key="2">
    <source>
        <dbReference type="EnsemblMetazoa" id="RPRC007285-PA"/>
    </source>
</evidence>
<dbReference type="HOGENOM" id="CLU_1519706_0_0_1"/>
<dbReference type="EMBL" id="ACPB03016677">
    <property type="status" value="NOT_ANNOTATED_CDS"/>
    <property type="molecule type" value="Genomic_DNA"/>
</dbReference>
<dbReference type="InterPro" id="IPR036734">
    <property type="entry name" value="Neur_chan_lig-bd_sf"/>
</dbReference>
<dbReference type="CDD" id="cd18989">
    <property type="entry name" value="LGIC_ECD_cation"/>
    <property type="match status" value="1"/>
</dbReference>
<dbReference type="Pfam" id="PF02931">
    <property type="entry name" value="Neur_chan_LBD"/>
    <property type="match status" value="1"/>
</dbReference>
<name>T1HTB5_RHOPR</name>
<dbReference type="PANTHER" id="PTHR18945">
    <property type="entry name" value="NEUROTRANSMITTER GATED ION CHANNEL"/>
    <property type="match status" value="1"/>
</dbReference>
<dbReference type="SUPFAM" id="SSF63712">
    <property type="entry name" value="Nicotinic receptor ligand binding domain-like"/>
    <property type="match status" value="1"/>
</dbReference>
<dbReference type="EMBL" id="ACPB03016676">
    <property type="status" value="NOT_ANNOTATED_CDS"/>
    <property type="molecule type" value="Genomic_DNA"/>
</dbReference>